<reference evidence="2" key="1">
    <citation type="submission" date="2020-04" db="EMBL/GenBank/DDBJ databases">
        <authorList>
            <person name="Chiriac C."/>
            <person name="Salcher M."/>
            <person name="Ghai R."/>
            <person name="Kavagutti S V."/>
        </authorList>
    </citation>
    <scope>NUCLEOTIDE SEQUENCE</scope>
</reference>
<proteinExistence type="predicted"/>
<dbReference type="EMBL" id="LR796882">
    <property type="protein sequence ID" value="CAB4172406.1"/>
    <property type="molecule type" value="Genomic_DNA"/>
</dbReference>
<dbReference type="Pfam" id="PF18763">
    <property type="entry name" value="ddrB-ParB"/>
    <property type="match status" value="1"/>
</dbReference>
<sequence>MTGLIFGEPLDSVTLRGMGVDALESTAGQVAGAVAGSAWASNPSPRLVRAQQRGDMPFMDPDMGAFGASETAPEPTLDPEDANKRYGLKGVLSFDKPVSEAVAKDLHDAHAAEMKRQDIIERRGDGLMTSMVARGATSLAVALLDPLNLAIGFIPVVGEARGAAIVASAGSTAGRVAARGAIGAANGAAGTAMLEPLNIVLDRQEHNDWHMSEALRDIAFGGLIGGGLHIAARHPRGAISRRLDALAPEDRAAALQAGIAQHIDDGPVNVAPLIDTAELRSAYADRLAARGDAPLGSYSAYTPEGLRVDLRPEVVEASSLIASHDAGGVVNPAFPHAEGMQPRDRTAAASQAQIVEMASRFEPERLGPSSEASTGAPIVNADHVVESGNGRIMALRRLYGDPALKPQADAYRAYLSARGHDVEGMTHPVLIGRRVTDLSPEDTRAFVRGANERATLGMNATEQARLDAGRAGKSVEAYRPGPVAGPGNKGFVAAFMAQVPAEERAGMILSNGDLSGIGAARIRSALLAHAYGDALGPTLERVLNGDVGHMKAVAGALQDVAGAWSQMRGAAARGDIPAGLDITGPIGEAVQLMDRAHANGQSVATLLAQMDMLNAPSPVAEAMLRLMFRDESLNAKTGRQFLTDFLDRYVEQAMEAKPGGGLFGDAETTAADILGAIGGTDARVKRVESALKDAAATDARKTAEYEAASLEADRAAKAAADTHVGDGAEASLFGEAADQAPRAQMSAELREAMQWADEAAAALDIEVAQGRLTEADLAPLRAKDAAVEHARVRAQAADAAASCLIGQGLAL</sequence>
<evidence type="ECO:0000313" key="2">
    <source>
        <dbReference type="EMBL" id="CAB4166451.1"/>
    </source>
</evidence>
<evidence type="ECO:0000259" key="1">
    <source>
        <dbReference type="Pfam" id="PF18763"/>
    </source>
</evidence>
<gene>
    <name evidence="2" type="ORF">UFOVP843_30</name>
    <name evidence="3" type="ORF">UFOVP936_2</name>
</gene>
<dbReference type="InterPro" id="IPR041398">
    <property type="entry name" value="DdrB_dom"/>
</dbReference>
<dbReference type="EMBL" id="LR796786">
    <property type="protein sequence ID" value="CAB4166451.1"/>
    <property type="molecule type" value="Genomic_DNA"/>
</dbReference>
<accession>A0A6J5PAL2</accession>
<protein>
    <recommendedName>
        <fullName evidence="1">DdrB-like domain-containing protein</fullName>
    </recommendedName>
</protein>
<organism evidence="2">
    <name type="scientific">uncultured Caudovirales phage</name>
    <dbReference type="NCBI Taxonomy" id="2100421"/>
    <lineage>
        <taxon>Viruses</taxon>
        <taxon>Duplodnaviria</taxon>
        <taxon>Heunggongvirae</taxon>
        <taxon>Uroviricota</taxon>
        <taxon>Caudoviricetes</taxon>
        <taxon>Peduoviridae</taxon>
        <taxon>Maltschvirus</taxon>
        <taxon>Maltschvirus maltsch</taxon>
    </lineage>
</organism>
<feature type="domain" description="DdrB-like" evidence="1">
    <location>
        <begin position="304"/>
        <end position="434"/>
    </location>
</feature>
<name>A0A6J5PAL2_9CAUD</name>
<evidence type="ECO:0000313" key="3">
    <source>
        <dbReference type="EMBL" id="CAB4172406.1"/>
    </source>
</evidence>